<dbReference type="NCBIfam" id="TIGR00500">
    <property type="entry name" value="met_pdase_I"/>
    <property type="match status" value="1"/>
</dbReference>
<feature type="binding site" evidence="6">
    <location>
        <position position="189"/>
    </location>
    <ligand>
        <name>substrate</name>
    </ligand>
</feature>
<comment type="cofactor">
    <cofactor evidence="6">
        <name>Co(2+)</name>
        <dbReference type="ChEBI" id="CHEBI:48828"/>
    </cofactor>
    <cofactor evidence="6">
        <name>Zn(2+)</name>
        <dbReference type="ChEBI" id="CHEBI:29105"/>
    </cofactor>
    <cofactor evidence="6">
        <name>Mn(2+)</name>
        <dbReference type="ChEBI" id="CHEBI:29035"/>
    </cofactor>
    <cofactor evidence="6">
        <name>Fe(2+)</name>
        <dbReference type="ChEBI" id="CHEBI:29033"/>
    </cofactor>
    <text evidence="6">Binds 2 divalent metal cations per subunit. Has a high-affinity and a low affinity metal-binding site. The true nature of the physiological cofactor is under debate. The enzyme is active with cobalt, zinc, manganese or divalent iron ions. Most likely, methionine aminopeptidases function as mononuclear Fe(2+)-metalloproteases under physiological conditions, and the catalytically relevant metal-binding site has been assigned to the histidine-containing high-affinity site.</text>
</comment>
<feature type="domain" description="Peptidase M24" evidence="8">
    <location>
        <begin position="17"/>
        <end position="253"/>
    </location>
</feature>
<evidence type="ECO:0000256" key="1">
    <source>
        <dbReference type="ARBA" id="ARBA00002521"/>
    </source>
</evidence>
<dbReference type="STRING" id="443156.SAMN04489867_0026"/>
<evidence type="ECO:0000313" key="10">
    <source>
        <dbReference type="Proteomes" id="UP000199077"/>
    </source>
</evidence>
<name>A0A1H0KJ92_9MICO</name>
<feature type="binding site" evidence="6">
    <location>
        <position position="246"/>
    </location>
    <ligand>
        <name>a divalent metal cation</name>
        <dbReference type="ChEBI" id="CHEBI:60240"/>
        <label>2</label>
        <note>catalytic</note>
    </ligand>
</feature>
<organism evidence="9 10">
    <name type="scientific">Pedococcus dokdonensis</name>
    <dbReference type="NCBI Taxonomy" id="443156"/>
    <lineage>
        <taxon>Bacteria</taxon>
        <taxon>Bacillati</taxon>
        <taxon>Actinomycetota</taxon>
        <taxon>Actinomycetes</taxon>
        <taxon>Micrococcales</taxon>
        <taxon>Intrasporangiaceae</taxon>
        <taxon>Pedococcus</taxon>
    </lineage>
</organism>
<evidence type="ECO:0000256" key="4">
    <source>
        <dbReference type="ARBA" id="ARBA00022723"/>
    </source>
</evidence>
<keyword evidence="2 6" id="KW-0031">Aminopeptidase</keyword>
<evidence type="ECO:0000313" key="9">
    <source>
        <dbReference type="EMBL" id="SDO55903.1"/>
    </source>
</evidence>
<dbReference type="PRINTS" id="PR00599">
    <property type="entry name" value="MAPEPTIDASE"/>
</dbReference>
<evidence type="ECO:0000256" key="7">
    <source>
        <dbReference type="RuleBase" id="RU003653"/>
    </source>
</evidence>
<evidence type="ECO:0000259" key="8">
    <source>
        <dbReference type="Pfam" id="PF00557"/>
    </source>
</evidence>
<dbReference type="EMBL" id="LT629711">
    <property type="protein sequence ID" value="SDO55903.1"/>
    <property type="molecule type" value="Genomic_DNA"/>
</dbReference>
<dbReference type="SUPFAM" id="SSF55920">
    <property type="entry name" value="Creatinase/aminopeptidase"/>
    <property type="match status" value="1"/>
</dbReference>
<keyword evidence="4 6" id="KW-0479">Metal-binding</keyword>
<feature type="binding site" evidence="6">
    <location>
        <position position="110"/>
    </location>
    <ligand>
        <name>a divalent metal cation</name>
        <dbReference type="ChEBI" id="CHEBI:60240"/>
        <label>1</label>
    </ligand>
</feature>
<dbReference type="OrthoDB" id="9802055at2"/>
<dbReference type="HAMAP" id="MF_01974">
    <property type="entry name" value="MetAP_1"/>
    <property type="match status" value="1"/>
</dbReference>
<evidence type="ECO:0000256" key="2">
    <source>
        <dbReference type="ARBA" id="ARBA00022438"/>
    </source>
</evidence>
<keyword evidence="5 6" id="KW-0378">Hydrolase</keyword>
<dbReference type="Proteomes" id="UP000199077">
    <property type="component" value="Chromosome I"/>
</dbReference>
<dbReference type="GO" id="GO:0005829">
    <property type="term" value="C:cytosol"/>
    <property type="evidence" value="ECO:0007669"/>
    <property type="project" value="TreeGrafter"/>
</dbReference>
<dbReference type="Gene3D" id="3.90.230.10">
    <property type="entry name" value="Creatinase/methionine aminopeptidase superfamily"/>
    <property type="match status" value="1"/>
</dbReference>
<feature type="binding site" evidence="6">
    <location>
        <position position="246"/>
    </location>
    <ligand>
        <name>a divalent metal cation</name>
        <dbReference type="ChEBI" id="CHEBI:60240"/>
        <label>1</label>
    </ligand>
</feature>
<feature type="binding site" evidence="6">
    <location>
        <position position="110"/>
    </location>
    <ligand>
        <name>a divalent metal cation</name>
        <dbReference type="ChEBI" id="CHEBI:60240"/>
        <label>2</label>
        <note>catalytic</note>
    </ligand>
</feature>
<dbReference type="GO" id="GO:0046872">
    <property type="term" value="F:metal ion binding"/>
    <property type="evidence" value="ECO:0007669"/>
    <property type="project" value="UniProtKB-UniRule"/>
</dbReference>
<dbReference type="AlphaFoldDB" id="A0A1H0KJ92"/>
<comment type="function">
    <text evidence="1 6">Removes the N-terminal methionine from nascent proteins. The N-terminal methionine is often cleaved when the second residue in the primary sequence is small and uncharged (Met-Ala-, Cys, Gly, Pro, Ser, Thr, or Val). Requires deformylation of the N(alpha)-formylated initiator methionine before it can be hydrolyzed.</text>
</comment>
<dbReference type="RefSeq" id="WP_091779895.1">
    <property type="nucleotide sequence ID" value="NZ_LT629711.1"/>
</dbReference>
<keyword evidence="10" id="KW-1185">Reference proteome</keyword>
<dbReference type="Pfam" id="PF00557">
    <property type="entry name" value="Peptidase_M24"/>
    <property type="match status" value="1"/>
</dbReference>
<evidence type="ECO:0000256" key="6">
    <source>
        <dbReference type="HAMAP-Rule" id="MF_01974"/>
    </source>
</evidence>
<evidence type="ECO:0000256" key="5">
    <source>
        <dbReference type="ARBA" id="ARBA00022801"/>
    </source>
</evidence>
<comment type="subunit">
    <text evidence="6">Monomer.</text>
</comment>
<reference evidence="10" key="1">
    <citation type="submission" date="2016-10" db="EMBL/GenBank/DDBJ databases">
        <authorList>
            <person name="Varghese N."/>
            <person name="Submissions S."/>
        </authorList>
    </citation>
    <scope>NUCLEOTIDE SEQUENCE [LARGE SCALE GENOMIC DNA]</scope>
    <source>
        <strain evidence="10">DSM 22329</strain>
    </source>
</reference>
<dbReference type="CDD" id="cd01086">
    <property type="entry name" value="MetAP1"/>
    <property type="match status" value="1"/>
</dbReference>
<dbReference type="PANTHER" id="PTHR43330">
    <property type="entry name" value="METHIONINE AMINOPEPTIDASE"/>
    <property type="match status" value="1"/>
</dbReference>
<dbReference type="EC" id="3.4.11.18" evidence="6 7"/>
<dbReference type="InterPro" id="IPR000994">
    <property type="entry name" value="Pept_M24"/>
</dbReference>
<dbReference type="GO" id="GO:0006508">
    <property type="term" value="P:proteolysis"/>
    <property type="evidence" value="ECO:0007669"/>
    <property type="project" value="UniProtKB-KW"/>
</dbReference>
<evidence type="ECO:0000256" key="3">
    <source>
        <dbReference type="ARBA" id="ARBA00022670"/>
    </source>
</evidence>
<dbReference type="PANTHER" id="PTHR43330:SF27">
    <property type="entry name" value="METHIONINE AMINOPEPTIDASE"/>
    <property type="match status" value="1"/>
</dbReference>
<sequence length="280" mass="29553">MFGRSRIETKTPDQILRMRKAGLVVGQTLQLMAQTVRPGITTKQLDELAEEHIRGCGATPSFLGYHGFTGSLCTSVNEEVVHGIPGSRVLAEGDLISIDCGAIVDGWHGDAAISLIVGGRDAGRPEDLALIDATEDSMWAGIAALAVGESLYAVGAGVEDSIVASGERDGRDYGIVEDYVGHGIGTEMHQDPQVPNYRVRDKGPTVRSGVTVAIEPMVTLGSADTTVLEDDWTVVTNDKSRAAHWENTVAVTDAGLWVLTALDGGKERLEAAGAAYAPLT</sequence>
<proteinExistence type="inferred from homology"/>
<comment type="similarity">
    <text evidence="6">Belongs to the peptidase M24A family. Methionine aminopeptidase type 1 subfamily.</text>
</comment>
<feature type="binding site" evidence="6">
    <location>
        <position position="215"/>
    </location>
    <ligand>
        <name>a divalent metal cation</name>
        <dbReference type="ChEBI" id="CHEBI:60240"/>
        <label>2</label>
        <note>catalytic</note>
    </ligand>
</feature>
<feature type="binding site" evidence="6">
    <location>
        <position position="99"/>
    </location>
    <ligand>
        <name>a divalent metal cation</name>
        <dbReference type="ChEBI" id="CHEBI:60240"/>
        <label>1</label>
    </ligand>
</feature>
<dbReference type="InterPro" id="IPR002467">
    <property type="entry name" value="Pept_M24A_MAP1"/>
</dbReference>
<protein>
    <recommendedName>
        <fullName evidence="6 7">Methionine aminopeptidase</fullName>
        <shortName evidence="6">MAP</shortName>
        <shortName evidence="6">MetAP</shortName>
        <ecNumber evidence="6 7">3.4.11.18</ecNumber>
    </recommendedName>
    <alternativeName>
        <fullName evidence="6">Peptidase M</fullName>
    </alternativeName>
</protein>
<dbReference type="InterPro" id="IPR001714">
    <property type="entry name" value="Pept_M24_MAP"/>
</dbReference>
<gene>
    <name evidence="6" type="primary">map</name>
    <name evidence="9" type="ORF">SAMN04489867_0026</name>
</gene>
<dbReference type="PROSITE" id="PS00680">
    <property type="entry name" value="MAP_1"/>
    <property type="match status" value="1"/>
</dbReference>
<keyword evidence="3 6" id="KW-0645">Protease</keyword>
<accession>A0A1H0KJ92</accession>
<dbReference type="GO" id="GO:0004239">
    <property type="term" value="F:initiator methionyl aminopeptidase activity"/>
    <property type="evidence" value="ECO:0007669"/>
    <property type="project" value="UniProtKB-UniRule"/>
</dbReference>
<dbReference type="InterPro" id="IPR036005">
    <property type="entry name" value="Creatinase/aminopeptidase-like"/>
</dbReference>
<feature type="binding site" evidence="6">
    <location>
        <position position="82"/>
    </location>
    <ligand>
        <name>substrate</name>
    </ligand>
</feature>
<comment type="catalytic activity">
    <reaction evidence="6 7">
        <text>Release of N-terminal amino acids, preferentially methionine, from peptides and arylamides.</text>
        <dbReference type="EC" id="3.4.11.18"/>
    </reaction>
</comment>
<dbReference type="GO" id="GO:0070006">
    <property type="term" value="F:metalloaminopeptidase activity"/>
    <property type="evidence" value="ECO:0007669"/>
    <property type="project" value="UniProtKB-UniRule"/>
</dbReference>
<feature type="binding site" evidence="6">
    <location>
        <position position="182"/>
    </location>
    <ligand>
        <name>a divalent metal cation</name>
        <dbReference type="ChEBI" id="CHEBI:60240"/>
        <label>2</label>
        <note>catalytic</note>
    </ligand>
</feature>